<proteinExistence type="inferred from homology"/>
<dbReference type="Gene3D" id="1.10.287.470">
    <property type="entry name" value="Helix hairpin bin"/>
    <property type="match status" value="1"/>
</dbReference>
<comment type="similarity">
    <text evidence="4">Belongs to the peptidase M50B family.</text>
</comment>
<evidence type="ECO:0000256" key="1">
    <source>
        <dbReference type="ARBA" id="ARBA00001947"/>
    </source>
</evidence>
<gene>
    <name evidence="13" type="ORF">ENK01_00105</name>
</gene>
<feature type="transmembrane region" description="Helical" evidence="11">
    <location>
        <begin position="431"/>
        <end position="448"/>
    </location>
</feature>
<comment type="subcellular location">
    <subcellularLocation>
        <location evidence="3">Cell envelope</location>
    </subcellularLocation>
    <subcellularLocation>
        <location evidence="2">Membrane</location>
        <topology evidence="2">Multi-pass membrane protein</topology>
    </subcellularLocation>
</comment>
<feature type="transmembrane region" description="Helical" evidence="11">
    <location>
        <begin position="154"/>
        <end position="177"/>
    </location>
</feature>
<dbReference type="SUPFAM" id="SSF111369">
    <property type="entry name" value="HlyD-like secretion proteins"/>
    <property type="match status" value="1"/>
</dbReference>
<evidence type="ECO:0000256" key="9">
    <source>
        <dbReference type="SAM" id="Coils"/>
    </source>
</evidence>
<feature type="transmembrane region" description="Helical" evidence="11">
    <location>
        <begin position="189"/>
        <end position="211"/>
    </location>
</feature>
<feature type="transmembrane region" description="Helical" evidence="11">
    <location>
        <begin position="392"/>
        <end position="410"/>
    </location>
</feature>
<evidence type="ECO:0000256" key="7">
    <source>
        <dbReference type="ARBA" id="ARBA00023054"/>
    </source>
</evidence>
<keyword evidence="6 11" id="KW-1133">Transmembrane helix</keyword>
<evidence type="ECO:0000313" key="13">
    <source>
        <dbReference type="EMBL" id="HHI88327.1"/>
    </source>
</evidence>
<feature type="domain" description="Peptidase M50" evidence="12">
    <location>
        <begin position="203"/>
        <end position="284"/>
    </location>
</feature>
<feature type="transmembrane region" description="Helical" evidence="11">
    <location>
        <begin position="262"/>
        <end position="282"/>
    </location>
</feature>
<evidence type="ECO:0000256" key="5">
    <source>
        <dbReference type="ARBA" id="ARBA00022692"/>
    </source>
</evidence>
<evidence type="ECO:0000256" key="6">
    <source>
        <dbReference type="ARBA" id="ARBA00022989"/>
    </source>
</evidence>
<keyword evidence="7 9" id="KW-0175">Coiled coil</keyword>
<protein>
    <submittedName>
        <fullName evidence="13">Biotin/lipoyl-binding protein</fullName>
    </submittedName>
</protein>
<sequence>MPAPRTSTQEPQTPPLPPLPALREDLRLLPSRPGKDGAPRYLLHDPLAGRFHELDERAFALLAAWQPVSPPELLARLGEVAEDHEFDIGDLEEMSAFLFAHKLTTTPPGLDTDTLVAQEQAAHPPLYKQIVHKYLFFRIPLFRPQKFLQATYPFIAPLFTRGFAAFVILCGLAGLFMAVQQWDSFKTTFLHFLTFEGLIYYGLTLVLVKSLHELGHAYMAHRLGVKVPTIGVAFLVMFPILYTDTTDAWRLRDPKKRALIDAAGIMVELSLAALALFAWSFLPDGPARSAAFFIATTSWVMSLAVNLSPFMRFDGYYLLMDLFDQRNMQDRGIALARWHLRKTLFGLDHPVPVETDDRTRLWLTLYAYGLWIYRFNLFLGIAILVHYMFPRALGIILFSVEIGFFLALPIGRELLTWWRLRMEIFRHKRSLVTLSGAVGLMALLFVPWQSNVRTPAVLRPALKTDLFPSVPGRVERVLIRDGARVKEGQLLIKLSSDVLKSDMRQTRLRIALLKTQLASIAGDTQNRTNAAVLQSALKREQVRLEGLERQSADLLIRAPYAGQILELSPELHPGRTVNPRFRLARLARPGRAEILAFGKEADIVRLQTGAQARFIPDQLLQKSLPAHVQNIAATAQDRLEVPLLSSAYRGPVAVEPDPDGSHIPTQAITRIKAVPDTPVTPERAIRGVLIIKGKKQSPARAIGRQIARVLLREADF</sequence>
<keyword evidence="5 11" id="KW-0812">Transmembrane</keyword>
<evidence type="ECO:0000256" key="4">
    <source>
        <dbReference type="ARBA" id="ARBA00007931"/>
    </source>
</evidence>
<dbReference type="InterPro" id="IPR050465">
    <property type="entry name" value="UPF0194_transport"/>
</dbReference>
<evidence type="ECO:0000256" key="2">
    <source>
        <dbReference type="ARBA" id="ARBA00004141"/>
    </source>
</evidence>
<dbReference type="GO" id="GO:0030313">
    <property type="term" value="C:cell envelope"/>
    <property type="evidence" value="ECO:0007669"/>
    <property type="project" value="UniProtKB-SubCell"/>
</dbReference>
<dbReference type="AlphaFoldDB" id="A0A7V5NW63"/>
<dbReference type="PANTHER" id="PTHR32347">
    <property type="entry name" value="EFFLUX SYSTEM COMPONENT YKNX-RELATED"/>
    <property type="match status" value="1"/>
</dbReference>
<dbReference type="GO" id="GO:0016020">
    <property type="term" value="C:membrane"/>
    <property type="evidence" value="ECO:0007669"/>
    <property type="project" value="UniProtKB-SubCell"/>
</dbReference>
<dbReference type="Pfam" id="PF02163">
    <property type="entry name" value="Peptidase_M50"/>
    <property type="match status" value="1"/>
</dbReference>
<comment type="cofactor">
    <cofactor evidence="1">
        <name>Zn(2+)</name>
        <dbReference type="ChEBI" id="CHEBI:29105"/>
    </cofactor>
</comment>
<feature type="transmembrane region" description="Helical" evidence="11">
    <location>
        <begin position="288"/>
        <end position="307"/>
    </location>
</feature>
<evidence type="ECO:0000256" key="3">
    <source>
        <dbReference type="ARBA" id="ARBA00004196"/>
    </source>
</evidence>
<feature type="region of interest" description="Disordered" evidence="10">
    <location>
        <begin position="1"/>
        <end position="21"/>
    </location>
</feature>
<feature type="transmembrane region" description="Helical" evidence="11">
    <location>
        <begin position="365"/>
        <end position="386"/>
    </location>
</feature>
<keyword evidence="8 11" id="KW-0472">Membrane</keyword>
<dbReference type="Gene3D" id="2.40.50.100">
    <property type="match status" value="1"/>
</dbReference>
<name>A0A7V5NW63_9PROT</name>
<dbReference type="PANTHER" id="PTHR32347:SF23">
    <property type="entry name" value="BLL5650 PROTEIN"/>
    <property type="match status" value="1"/>
</dbReference>
<feature type="coiled-coil region" evidence="9">
    <location>
        <begin position="530"/>
        <end position="557"/>
    </location>
</feature>
<dbReference type="Proteomes" id="UP000885806">
    <property type="component" value="Unassembled WGS sequence"/>
</dbReference>
<organism evidence="13">
    <name type="scientific">Hellea balneolensis</name>
    <dbReference type="NCBI Taxonomy" id="287478"/>
    <lineage>
        <taxon>Bacteria</taxon>
        <taxon>Pseudomonadati</taxon>
        <taxon>Pseudomonadota</taxon>
        <taxon>Alphaproteobacteria</taxon>
        <taxon>Maricaulales</taxon>
        <taxon>Robiginitomaculaceae</taxon>
        <taxon>Hellea</taxon>
    </lineage>
</organism>
<evidence type="ECO:0000256" key="10">
    <source>
        <dbReference type="SAM" id="MobiDB-lite"/>
    </source>
</evidence>
<dbReference type="EMBL" id="DROP01000007">
    <property type="protein sequence ID" value="HHI88327.1"/>
    <property type="molecule type" value="Genomic_DNA"/>
</dbReference>
<evidence type="ECO:0000256" key="11">
    <source>
        <dbReference type="SAM" id="Phobius"/>
    </source>
</evidence>
<evidence type="ECO:0000256" key="8">
    <source>
        <dbReference type="ARBA" id="ARBA00023136"/>
    </source>
</evidence>
<dbReference type="InterPro" id="IPR008915">
    <property type="entry name" value="Peptidase_M50"/>
</dbReference>
<reference evidence="13" key="1">
    <citation type="journal article" date="2020" name="mSystems">
        <title>Genome- and Community-Level Interaction Insights into Carbon Utilization and Element Cycling Functions of Hydrothermarchaeota in Hydrothermal Sediment.</title>
        <authorList>
            <person name="Zhou Z."/>
            <person name="Liu Y."/>
            <person name="Xu W."/>
            <person name="Pan J."/>
            <person name="Luo Z.H."/>
            <person name="Li M."/>
        </authorList>
    </citation>
    <scope>NUCLEOTIDE SEQUENCE [LARGE SCALE GENOMIC DNA]</scope>
    <source>
        <strain evidence="13">HyVt-538</strain>
    </source>
</reference>
<evidence type="ECO:0000259" key="12">
    <source>
        <dbReference type="Pfam" id="PF02163"/>
    </source>
</evidence>
<dbReference type="GO" id="GO:0006508">
    <property type="term" value="P:proteolysis"/>
    <property type="evidence" value="ECO:0007669"/>
    <property type="project" value="InterPro"/>
</dbReference>
<accession>A0A7V5NW63</accession>
<feature type="transmembrane region" description="Helical" evidence="11">
    <location>
        <begin position="223"/>
        <end position="242"/>
    </location>
</feature>
<comment type="caution">
    <text evidence="13">The sequence shown here is derived from an EMBL/GenBank/DDBJ whole genome shotgun (WGS) entry which is preliminary data.</text>
</comment>